<dbReference type="PRINTS" id="PR00320">
    <property type="entry name" value="GPROTEINBRPT"/>
</dbReference>
<dbReference type="PANTHER" id="PTHR19848:SF8">
    <property type="entry name" value="F-BOX AND WD REPEAT DOMAIN CONTAINING 7"/>
    <property type="match status" value="1"/>
</dbReference>
<dbReference type="PANTHER" id="PTHR19848">
    <property type="entry name" value="WD40 REPEAT PROTEIN"/>
    <property type="match status" value="1"/>
</dbReference>
<dbReference type="PROSITE" id="PS00678">
    <property type="entry name" value="WD_REPEATS_1"/>
    <property type="match status" value="1"/>
</dbReference>
<gene>
    <name evidence="4" type="ORF">CY34DRAFT_35825</name>
</gene>
<name>A0A0C9ZR17_9AGAM</name>
<dbReference type="InterPro" id="IPR019775">
    <property type="entry name" value="WD40_repeat_CS"/>
</dbReference>
<dbReference type="Pfam" id="PF00400">
    <property type="entry name" value="WD40"/>
    <property type="match status" value="4"/>
</dbReference>
<dbReference type="AlphaFoldDB" id="A0A0C9ZR17"/>
<feature type="repeat" description="WD" evidence="3">
    <location>
        <begin position="175"/>
        <end position="206"/>
    </location>
</feature>
<dbReference type="STRING" id="930992.A0A0C9ZR17"/>
<evidence type="ECO:0000313" key="5">
    <source>
        <dbReference type="Proteomes" id="UP000054485"/>
    </source>
</evidence>
<reference evidence="4 5" key="1">
    <citation type="submission" date="2014-04" db="EMBL/GenBank/DDBJ databases">
        <authorList>
            <consortium name="DOE Joint Genome Institute"/>
            <person name="Kuo A."/>
            <person name="Ruytinx J."/>
            <person name="Rineau F."/>
            <person name="Colpaert J."/>
            <person name="Kohler A."/>
            <person name="Nagy L.G."/>
            <person name="Floudas D."/>
            <person name="Copeland A."/>
            <person name="Barry K.W."/>
            <person name="Cichocki N."/>
            <person name="Veneault-Fourrey C."/>
            <person name="LaButti K."/>
            <person name="Lindquist E.A."/>
            <person name="Lipzen A."/>
            <person name="Lundell T."/>
            <person name="Morin E."/>
            <person name="Murat C."/>
            <person name="Sun H."/>
            <person name="Tunlid A."/>
            <person name="Henrissat B."/>
            <person name="Grigoriev I.V."/>
            <person name="Hibbett D.S."/>
            <person name="Martin F."/>
            <person name="Nordberg H.P."/>
            <person name="Cantor M.N."/>
            <person name="Hua S.X."/>
        </authorList>
    </citation>
    <scope>NUCLEOTIDE SEQUENCE [LARGE SCALE GENOMIC DNA]</scope>
    <source>
        <strain evidence="4 5">UH-Slu-Lm8-n1</strain>
    </source>
</reference>
<dbReference type="Proteomes" id="UP000054485">
    <property type="component" value="Unassembled WGS sequence"/>
</dbReference>
<dbReference type="OrthoDB" id="10251741at2759"/>
<dbReference type="InterPro" id="IPR036322">
    <property type="entry name" value="WD40_repeat_dom_sf"/>
</dbReference>
<dbReference type="PROSITE" id="PS50294">
    <property type="entry name" value="WD_REPEATS_REGION"/>
    <property type="match status" value="3"/>
</dbReference>
<keyword evidence="5" id="KW-1185">Reference proteome</keyword>
<dbReference type="SMART" id="SM00320">
    <property type="entry name" value="WD40"/>
    <property type="match status" value="5"/>
</dbReference>
<dbReference type="HOGENOM" id="CLU_000288_57_18_1"/>
<dbReference type="InParanoid" id="A0A0C9ZR17"/>
<evidence type="ECO:0000256" key="2">
    <source>
        <dbReference type="ARBA" id="ARBA00022737"/>
    </source>
</evidence>
<dbReference type="EMBL" id="KN836660">
    <property type="protein sequence ID" value="KIK31776.1"/>
    <property type="molecule type" value="Genomic_DNA"/>
</dbReference>
<dbReference type="SUPFAM" id="SSF50978">
    <property type="entry name" value="WD40 repeat-like"/>
    <property type="match status" value="1"/>
</dbReference>
<dbReference type="CDD" id="cd00200">
    <property type="entry name" value="WD40"/>
    <property type="match status" value="1"/>
</dbReference>
<evidence type="ECO:0008006" key="6">
    <source>
        <dbReference type="Google" id="ProtNLM"/>
    </source>
</evidence>
<keyword evidence="2" id="KW-0677">Repeat</keyword>
<dbReference type="InterPro" id="IPR020472">
    <property type="entry name" value="WD40_PAC1"/>
</dbReference>
<feature type="non-terminal residue" evidence="4">
    <location>
        <position position="1"/>
    </location>
</feature>
<evidence type="ECO:0000313" key="4">
    <source>
        <dbReference type="EMBL" id="KIK31776.1"/>
    </source>
</evidence>
<evidence type="ECO:0000256" key="3">
    <source>
        <dbReference type="PROSITE-ProRule" id="PRU00221"/>
    </source>
</evidence>
<feature type="repeat" description="WD" evidence="3">
    <location>
        <begin position="88"/>
        <end position="129"/>
    </location>
</feature>
<sequence>GHGDVIHSMSYLPDGQRMFSGSFDKTARQWDLRMGKEIEEARGVCEGCVYAVAVSRNGRWVATGGGDWNTDDPELKVCEVETGIVKTFKGHSQTITCIDISADNTLLASGSFDKTTRIWNLDTGKLVGPFKSEDRVGAVQFSPDSRKLAVKAYWGSSLEVWDVQSQKLDTVGTPFKGHTEYVTGLALSFDDALLASASYDHTIKLW</sequence>
<dbReference type="PROSITE" id="PS50082">
    <property type="entry name" value="WD_REPEATS_2"/>
    <property type="match status" value="3"/>
</dbReference>
<keyword evidence="1 3" id="KW-0853">WD repeat</keyword>
<protein>
    <recommendedName>
        <fullName evidence="6">WD40 repeat-like protein</fullName>
    </recommendedName>
</protein>
<reference evidence="5" key="2">
    <citation type="submission" date="2015-01" db="EMBL/GenBank/DDBJ databases">
        <title>Evolutionary Origins and Diversification of the Mycorrhizal Mutualists.</title>
        <authorList>
            <consortium name="DOE Joint Genome Institute"/>
            <consortium name="Mycorrhizal Genomics Consortium"/>
            <person name="Kohler A."/>
            <person name="Kuo A."/>
            <person name="Nagy L.G."/>
            <person name="Floudas D."/>
            <person name="Copeland A."/>
            <person name="Barry K.W."/>
            <person name="Cichocki N."/>
            <person name="Veneault-Fourrey C."/>
            <person name="LaButti K."/>
            <person name="Lindquist E.A."/>
            <person name="Lipzen A."/>
            <person name="Lundell T."/>
            <person name="Morin E."/>
            <person name="Murat C."/>
            <person name="Riley R."/>
            <person name="Ohm R."/>
            <person name="Sun H."/>
            <person name="Tunlid A."/>
            <person name="Henrissat B."/>
            <person name="Grigoriev I.V."/>
            <person name="Hibbett D.S."/>
            <person name="Martin F."/>
        </authorList>
    </citation>
    <scope>NUCLEOTIDE SEQUENCE [LARGE SCALE GENOMIC DNA]</scope>
    <source>
        <strain evidence="5">UH-Slu-Lm8-n1</strain>
    </source>
</reference>
<dbReference type="InterPro" id="IPR001680">
    <property type="entry name" value="WD40_rpt"/>
</dbReference>
<feature type="non-terminal residue" evidence="4">
    <location>
        <position position="206"/>
    </location>
</feature>
<feature type="repeat" description="WD" evidence="3">
    <location>
        <begin position="1"/>
        <end position="40"/>
    </location>
</feature>
<accession>A0A0C9ZR17</accession>
<dbReference type="InterPro" id="IPR015943">
    <property type="entry name" value="WD40/YVTN_repeat-like_dom_sf"/>
</dbReference>
<proteinExistence type="predicted"/>
<organism evidence="4 5">
    <name type="scientific">Suillus luteus UH-Slu-Lm8-n1</name>
    <dbReference type="NCBI Taxonomy" id="930992"/>
    <lineage>
        <taxon>Eukaryota</taxon>
        <taxon>Fungi</taxon>
        <taxon>Dikarya</taxon>
        <taxon>Basidiomycota</taxon>
        <taxon>Agaricomycotina</taxon>
        <taxon>Agaricomycetes</taxon>
        <taxon>Agaricomycetidae</taxon>
        <taxon>Boletales</taxon>
        <taxon>Suillineae</taxon>
        <taxon>Suillaceae</taxon>
        <taxon>Suillus</taxon>
    </lineage>
</organism>
<evidence type="ECO:0000256" key="1">
    <source>
        <dbReference type="ARBA" id="ARBA00022574"/>
    </source>
</evidence>
<dbReference type="Gene3D" id="2.130.10.10">
    <property type="entry name" value="YVTN repeat-like/Quinoprotein amine dehydrogenase"/>
    <property type="match status" value="2"/>
</dbReference>